<keyword evidence="1" id="KW-1185">Reference proteome</keyword>
<accession>A0A915K5C5</accession>
<dbReference type="WBParaSite" id="nRc.2.0.1.t33538-RA">
    <property type="protein sequence ID" value="nRc.2.0.1.t33538-RA"/>
    <property type="gene ID" value="nRc.2.0.1.g33538"/>
</dbReference>
<protein>
    <submittedName>
        <fullName evidence="2">Uncharacterized protein</fullName>
    </submittedName>
</protein>
<evidence type="ECO:0000313" key="1">
    <source>
        <dbReference type="Proteomes" id="UP000887565"/>
    </source>
</evidence>
<sequence>MSGYCILLYRFLLLSETLSLRFEFVVYINLSRALPFLSFVFSVLRLIYTCIFRWNGTDRQQLETFSLKIDFRLERISAILRKTTDGYLELNDVKISLLFGYVPPVAFRSVGKGKRNKWFDMFDIIQEAEQTSDCFSKKIVIKLAG</sequence>
<evidence type="ECO:0000313" key="2">
    <source>
        <dbReference type="WBParaSite" id="nRc.2.0.1.t33538-RA"/>
    </source>
</evidence>
<organism evidence="1 2">
    <name type="scientific">Romanomermis culicivorax</name>
    <name type="common">Nematode worm</name>
    <dbReference type="NCBI Taxonomy" id="13658"/>
    <lineage>
        <taxon>Eukaryota</taxon>
        <taxon>Metazoa</taxon>
        <taxon>Ecdysozoa</taxon>
        <taxon>Nematoda</taxon>
        <taxon>Enoplea</taxon>
        <taxon>Dorylaimia</taxon>
        <taxon>Mermithida</taxon>
        <taxon>Mermithoidea</taxon>
        <taxon>Mermithidae</taxon>
        <taxon>Romanomermis</taxon>
    </lineage>
</organism>
<reference evidence="2" key="1">
    <citation type="submission" date="2022-11" db="UniProtKB">
        <authorList>
            <consortium name="WormBaseParasite"/>
        </authorList>
    </citation>
    <scope>IDENTIFICATION</scope>
</reference>
<proteinExistence type="predicted"/>
<dbReference type="Proteomes" id="UP000887565">
    <property type="component" value="Unplaced"/>
</dbReference>
<dbReference type="AlphaFoldDB" id="A0A915K5C5"/>
<name>A0A915K5C5_ROMCU</name>